<dbReference type="AlphaFoldDB" id="A0A2W1MY42"/>
<evidence type="ECO:0000313" key="4">
    <source>
        <dbReference type="Proteomes" id="UP000249248"/>
    </source>
</evidence>
<keyword evidence="2" id="KW-0472">Membrane</keyword>
<reference evidence="3 4" key="1">
    <citation type="submission" date="2018-06" db="EMBL/GenBank/DDBJ databases">
        <title>The draft genome sequence of Crocinitomix sp. SM1701.</title>
        <authorList>
            <person name="Zhang X."/>
        </authorList>
    </citation>
    <scope>NUCLEOTIDE SEQUENCE [LARGE SCALE GENOMIC DNA]</scope>
    <source>
        <strain evidence="3 4">SM1701</strain>
    </source>
</reference>
<evidence type="ECO:0000256" key="2">
    <source>
        <dbReference type="SAM" id="Phobius"/>
    </source>
</evidence>
<accession>A0A2W1MY42</accession>
<evidence type="ECO:0008006" key="5">
    <source>
        <dbReference type="Google" id="ProtNLM"/>
    </source>
</evidence>
<sequence>MIKFISIFLICLTYYSFGQELYPHKLDEQKLSELQKTIQHQTKKPERWTFETDQEWQDAVKKFDKNKRGSSKEKAKGYESKEYTTPETNKSPSNYELPNLKIGPITKVIIYVVLGALLVILLYYLFINSNYKSVGKKYTPIDLEEIAPSEITTTALESMLTAAIKEENYRKAIRIYYLFIIKDLADKKWIHWEKQKTNNHYLMEMSTKKEYAHFSTAVTYFEFIWYGKRKITVAQFDIIKPHFTKLLKALDIK</sequence>
<name>A0A2W1MY42_9FLAO</name>
<dbReference type="Proteomes" id="UP000249248">
    <property type="component" value="Unassembled WGS sequence"/>
</dbReference>
<feature type="compositionally biased region" description="Basic and acidic residues" evidence="1">
    <location>
        <begin position="67"/>
        <end position="84"/>
    </location>
</feature>
<feature type="region of interest" description="Disordered" evidence="1">
    <location>
        <begin position="67"/>
        <end position="90"/>
    </location>
</feature>
<feature type="transmembrane region" description="Helical" evidence="2">
    <location>
        <begin position="108"/>
        <end position="127"/>
    </location>
</feature>
<keyword evidence="4" id="KW-1185">Reference proteome</keyword>
<dbReference type="RefSeq" id="WP_111063992.1">
    <property type="nucleotide sequence ID" value="NZ_JBHUCU010000006.1"/>
</dbReference>
<organism evidence="3 4">
    <name type="scientific">Putridiphycobacter roseus</name>
    <dbReference type="NCBI Taxonomy" id="2219161"/>
    <lineage>
        <taxon>Bacteria</taxon>
        <taxon>Pseudomonadati</taxon>
        <taxon>Bacteroidota</taxon>
        <taxon>Flavobacteriia</taxon>
        <taxon>Flavobacteriales</taxon>
        <taxon>Crocinitomicaceae</taxon>
        <taxon>Putridiphycobacter</taxon>
    </lineage>
</organism>
<keyword evidence="2" id="KW-0812">Transmembrane</keyword>
<protein>
    <recommendedName>
        <fullName evidence="5">DUF4129 domain-containing protein</fullName>
    </recommendedName>
</protein>
<dbReference type="EMBL" id="QKSB01000009">
    <property type="protein sequence ID" value="PZE16294.1"/>
    <property type="molecule type" value="Genomic_DNA"/>
</dbReference>
<keyword evidence="2" id="KW-1133">Transmembrane helix</keyword>
<proteinExistence type="predicted"/>
<evidence type="ECO:0000256" key="1">
    <source>
        <dbReference type="SAM" id="MobiDB-lite"/>
    </source>
</evidence>
<gene>
    <name evidence="3" type="ORF">DNU06_13350</name>
</gene>
<comment type="caution">
    <text evidence="3">The sequence shown here is derived from an EMBL/GenBank/DDBJ whole genome shotgun (WGS) entry which is preliminary data.</text>
</comment>
<dbReference type="OrthoDB" id="5491447at2"/>
<evidence type="ECO:0000313" key="3">
    <source>
        <dbReference type="EMBL" id="PZE16294.1"/>
    </source>
</evidence>